<feature type="transmembrane region" description="Helical" evidence="1">
    <location>
        <begin position="225"/>
        <end position="245"/>
    </location>
</feature>
<sequence length="436" mass="45326">MPSIGATMPTRRLVALALAAGASAGCDVCSKELYDGRCGPFEREARGRWADWTTLAPDVSCLEDVCCALHEDDCCEPAAGPIAGLVIGAVVLLAFVGGACLRLCGLAGGRDAERWSLRTSGHCFRNGPNPSHVGLVAFACGVAYLVALMPLRHWTSYKLVVEVNLVGRLESRARFDLWHGAVTTKNDYLGDSKDEDAILADPEDCNDGDQFCKSLVEANNAAQSLVMVALVLASVACLAIAGWKFCCVGVDGEPNVAACDKNANAFAVASALLAVSGAVGVAGATNYKFAMKDAFLDLADASRESGPVGIGSEPCRAGCALSIVAGAFGIIVGVLGVVLHVYGVVVEARPAGAESPVGPITLGGVKIDLAQEDVCSPRRVDLVYAPLAAWYNATGRAALRAKHGPLPATADAFYQWPTRNAVVMAFLDDQGVPPAF</sequence>
<comment type="caution">
    <text evidence="3">The sequence shown here is derived from an EMBL/GenBank/DDBJ whole genome shotgun (WGS) entry which is preliminary data.</text>
</comment>
<evidence type="ECO:0000256" key="2">
    <source>
        <dbReference type="SAM" id="SignalP"/>
    </source>
</evidence>
<dbReference type="AlphaFoldDB" id="A0A8J2T320"/>
<proteinExistence type="predicted"/>
<keyword evidence="1" id="KW-1133">Transmembrane helix</keyword>
<dbReference type="EMBL" id="CAKKNE010000006">
    <property type="protein sequence ID" value="CAH0380048.1"/>
    <property type="molecule type" value="Genomic_DNA"/>
</dbReference>
<evidence type="ECO:0000256" key="1">
    <source>
        <dbReference type="SAM" id="Phobius"/>
    </source>
</evidence>
<evidence type="ECO:0008006" key="5">
    <source>
        <dbReference type="Google" id="ProtNLM"/>
    </source>
</evidence>
<organism evidence="3 4">
    <name type="scientific">Pelagomonas calceolata</name>
    <dbReference type="NCBI Taxonomy" id="35677"/>
    <lineage>
        <taxon>Eukaryota</taxon>
        <taxon>Sar</taxon>
        <taxon>Stramenopiles</taxon>
        <taxon>Ochrophyta</taxon>
        <taxon>Pelagophyceae</taxon>
        <taxon>Pelagomonadales</taxon>
        <taxon>Pelagomonadaceae</taxon>
        <taxon>Pelagomonas</taxon>
    </lineage>
</organism>
<keyword evidence="2" id="KW-0732">Signal</keyword>
<name>A0A8J2T320_9STRA</name>
<feature type="signal peptide" evidence="2">
    <location>
        <begin position="1"/>
        <end position="24"/>
    </location>
</feature>
<feature type="transmembrane region" description="Helical" evidence="1">
    <location>
        <begin position="319"/>
        <end position="342"/>
    </location>
</feature>
<feature type="chain" id="PRO_5035225854" description="H(+)-exporting diphosphatase" evidence="2">
    <location>
        <begin position="25"/>
        <end position="436"/>
    </location>
</feature>
<reference evidence="3" key="1">
    <citation type="submission" date="2021-11" db="EMBL/GenBank/DDBJ databases">
        <authorList>
            <consortium name="Genoscope - CEA"/>
            <person name="William W."/>
        </authorList>
    </citation>
    <scope>NUCLEOTIDE SEQUENCE</scope>
</reference>
<keyword evidence="1" id="KW-0812">Transmembrane</keyword>
<evidence type="ECO:0000313" key="3">
    <source>
        <dbReference type="EMBL" id="CAH0380048.1"/>
    </source>
</evidence>
<dbReference type="Proteomes" id="UP000789595">
    <property type="component" value="Unassembled WGS sequence"/>
</dbReference>
<feature type="transmembrane region" description="Helical" evidence="1">
    <location>
        <begin position="265"/>
        <end position="284"/>
    </location>
</feature>
<feature type="transmembrane region" description="Helical" evidence="1">
    <location>
        <begin position="133"/>
        <end position="151"/>
    </location>
</feature>
<keyword evidence="4" id="KW-1185">Reference proteome</keyword>
<accession>A0A8J2T320</accession>
<protein>
    <recommendedName>
        <fullName evidence="5">H(+)-exporting diphosphatase</fullName>
    </recommendedName>
</protein>
<keyword evidence="1" id="KW-0472">Membrane</keyword>
<gene>
    <name evidence="3" type="ORF">PECAL_6P16870</name>
</gene>
<evidence type="ECO:0000313" key="4">
    <source>
        <dbReference type="Proteomes" id="UP000789595"/>
    </source>
</evidence>